<evidence type="ECO:0000313" key="7">
    <source>
        <dbReference type="Proteomes" id="UP001454036"/>
    </source>
</evidence>
<evidence type="ECO:0000256" key="3">
    <source>
        <dbReference type="ARBA" id="ARBA00023242"/>
    </source>
</evidence>
<reference evidence="6 7" key="1">
    <citation type="submission" date="2024-01" db="EMBL/GenBank/DDBJ databases">
        <title>The complete chloroplast genome sequence of Lithospermum erythrorhizon: insights into the phylogenetic relationship among Boraginaceae species and the maternal lineages of purple gromwells.</title>
        <authorList>
            <person name="Okada T."/>
            <person name="Watanabe K."/>
        </authorList>
    </citation>
    <scope>NUCLEOTIDE SEQUENCE [LARGE SCALE GENOMIC DNA]</scope>
</reference>
<dbReference type="GO" id="GO:0005634">
    <property type="term" value="C:nucleus"/>
    <property type="evidence" value="ECO:0007669"/>
    <property type="project" value="UniProtKB-SubCell"/>
</dbReference>
<evidence type="ECO:0000313" key="6">
    <source>
        <dbReference type="EMBL" id="GAA0169214.1"/>
    </source>
</evidence>
<proteinExistence type="predicted"/>
<feature type="domain" description="Myb-like" evidence="4">
    <location>
        <begin position="26"/>
        <end position="76"/>
    </location>
</feature>
<dbReference type="EMBL" id="BAABME010006756">
    <property type="protein sequence ID" value="GAA0169214.1"/>
    <property type="molecule type" value="Genomic_DNA"/>
</dbReference>
<dbReference type="GO" id="GO:0003677">
    <property type="term" value="F:DNA binding"/>
    <property type="evidence" value="ECO:0007669"/>
    <property type="project" value="UniProtKB-KW"/>
</dbReference>
<dbReference type="SMART" id="SM00717">
    <property type="entry name" value="SANT"/>
    <property type="match status" value="1"/>
</dbReference>
<dbReference type="Gene3D" id="1.10.10.60">
    <property type="entry name" value="Homeodomain-like"/>
    <property type="match status" value="1"/>
</dbReference>
<dbReference type="InterPro" id="IPR009057">
    <property type="entry name" value="Homeodomain-like_sf"/>
</dbReference>
<comment type="caution">
    <text evidence="6">The sequence shown here is derived from an EMBL/GenBank/DDBJ whole genome shotgun (WGS) entry which is preliminary data.</text>
</comment>
<accession>A0AAV3QYU8</accession>
<feature type="domain" description="HTH myb-type" evidence="5">
    <location>
        <begin position="26"/>
        <end position="80"/>
    </location>
</feature>
<name>A0AAV3QYU8_LITER</name>
<dbReference type="PROSITE" id="PS51294">
    <property type="entry name" value="HTH_MYB"/>
    <property type="match status" value="1"/>
</dbReference>
<dbReference type="InterPro" id="IPR017930">
    <property type="entry name" value="Myb_dom"/>
</dbReference>
<dbReference type="PROSITE" id="PS50090">
    <property type="entry name" value="MYB_LIKE"/>
    <property type="match status" value="1"/>
</dbReference>
<evidence type="ECO:0000259" key="4">
    <source>
        <dbReference type="PROSITE" id="PS50090"/>
    </source>
</evidence>
<keyword evidence="7" id="KW-1185">Reference proteome</keyword>
<gene>
    <name evidence="6" type="ORF">LIER_23746</name>
</gene>
<organism evidence="6 7">
    <name type="scientific">Lithospermum erythrorhizon</name>
    <name type="common">Purple gromwell</name>
    <name type="synonym">Lithospermum officinale var. erythrorhizon</name>
    <dbReference type="NCBI Taxonomy" id="34254"/>
    <lineage>
        <taxon>Eukaryota</taxon>
        <taxon>Viridiplantae</taxon>
        <taxon>Streptophyta</taxon>
        <taxon>Embryophyta</taxon>
        <taxon>Tracheophyta</taxon>
        <taxon>Spermatophyta</taxon>
        <taxon>Magnoliopsida</taxon>
        <taxon>eudicotyledons</taxon>
        <taxon>Gunneridae</taxon>
        <taxon>Pentapetalae</taxon>
        <taxon>asterids</taxon>
        <taxon>lamiids</taxon>
        <taxon>Boraginales</taxon>
        <taxon>Boraginaceae</taxon>
        <taxon>Boraginoideae</taxon>
        <taxon>Lithospermeae</taxon>
        <taxon>Lithospermum</taxon>
    </lineage>
</organism>
<comment type="subcellular location">
    <subcellularLocation>
        <location evidence="1">Nucleus</location>
    </subcellularLocation>
</comment>
<protein>
    <submittedName>
        <fullName evidence="6">DNA-binding transcription factor</fullName>
    </submittedName>
</protein>
<keyword evidence="2 6" id="KW-0238">DNA-binding</keyword>
<dbReference type="InterPro" id="IPR001005">
    <property type="entry name" value="SANT/Myb"/>
</dbReference>
<sequence>MAEEPRPNGLLRCGMSCRLRWMNYLRPGIKRGNISADEEDLMIRLHKLLGNRWSLIAGRLPGRTDNEIKNYWNTHVIKKLKNSGIQLKESNFSKKGKNVSKKNGKKKLTDLKTENGESKCIENMKKILVFVPRPIRVYSVSSSTNTRHTSLSSSSNNERAKVERTVSYSNSDYEEDIKEKLSHYSDWELCGLGDLNFGFEQICSQTDDDQVLIDGSHFLLEESKIPKINYMIEKVYDEYLQLI</sequence>
<evidence type="ECO:0000259" key="5">
    <source>
        <dbReference type="PROSITE" id="PS51294"/>
    </source>
</evidence>
<dbReference type="Pfam" id="PF00249">
    <property type="entry name" value="Myb_DNA-binding"/>
    <property type="match status" value="1"/>
</dbReference>
<dbReference type="AlphaFoldDB" id="A0AAV3QYU8"/>
<dbReference type="SUPFAM" id="SSF46689">
    <property type="entry name" value="Homeodomain-like"/>
    <property type="match status" value="1"/>
</dbReference>
<evidence type="ECO:0000256" key="2">
    <source>
        <dbReference type="ARBA" id="ARBA00023125"/>
    </source>
</evidence>
<keyword evidence="3" id="KW-0539">Nucleus</keyword>
<dbReference type="InterPro" id="IPR015495">
    <property type="entry name" value="Myb_TF_plants"/>
</dbReference>
<evidence type="ECO:0000256" key="1">
    <source>
        <dbReference type="ARBA" id="ARBA00004123"/>
    </source>
</evidence>
<dbReference type="PANTHER" id="PTHR47999">
    <property type="entry name" value="TRANSCRIPTION FACTOR MYB8-RELATED-RELATED"/>
    <property type="match status" value="1"/>
</dbReference>
<dbReference type="PANTHER" id="PTHR47999:SF9">
    <property type="entry name" value="TRANSCRIPTION REPRESSOR MYB5-LIKE"/>
    <property type="match status" value="1"/>
</dbReference>
<dbReference type="CDD" id="cd00167">
    <property type="entry name" value="SANT"/>
    <property type="match status" value="1"/>
</dbReference>
<dbReference type="Proteomes" id="UP001454036">
    <property type="component" value="Unassembled WGS sequence"/>
</dbReference>